<evidence type="ECO:0000313" key="11">
    <source>
        <dbReference type="Proteomes" id="UP001054889"/>
    </source>
</evidence>
<keyword evidence="2" id="KW-0812">Transmembrane</keyword>
<dbReference type="Gene3D" id="2.60.120.200">
    <property type="match status" value="1"/>
</dbReference>
<dbReference type="SUPFAM" id="SSF56112">
    <property type="entry name" value="Protein kinase-like (PK-like)"/>
    <property type="match status" value="1"/>
</dbReference>
<reference evidence="10" key="2">
    <citation type="submission" date="2021-12" db="EMBL/GenBank/DDBJ databases">
        <title>Resequencing data analysis of finger millet.</title>
        <authorList>
            <person name="Hatakeyama M."/>
            <person name="Aluri S."/>
            <person name="Balachadran M.T."/>
            <person name="Sivarajan S.R."/>
            <person name="Poveda L."/>
            <person name="Shimizu-Inatsugi R."/>
            <person name="Schlapbach R."/>
            <person name="Sreeman S.M."/>
            <person name="Shimizu K.K."/>
        </authorList>
    </citation>
    <scope>NUCLEOTIDE SEQUENCE</scope>
</reference>
<dbReference type="InterPro" id="IPR001220">
    <property type="entry name" value="Legume_lectin_dom"/>
</dbReference>
<evidence type="ECO:0000256" key="2">
    <source>
        <dbReference type="ARBA" id="ARBA00022692"/>
    </source>
</evidence>
<keyword evidence="4" id="KW-0430">Lectin</keyword>
<evidence type="ECO:0000256" key="7">
    <source>
        <dbReference type="ARBA" id="ARBA00022989"/>
    </source>
</evidence>
<organism evidence="10 11">
    <name type="scientific">Eleusine coracana subsp. coracana</name>
    <dbReference type="NCBI Taxonomy" id="191504"/>
    <lineage>
        <taxon>Eukaryota</taxon>
        <taxon>Viridiplantae</taxon>
        <taxon>Streptophyta</taxon>
        <taxon>Embryophyta</taxon>
        <taxon>Tracheophyta</taxon>
        <taxon>Spermatophyta</taxon>
        <taxon>Magnoliopsida</taxon>
        <taxon>Liliopsida</taxon>
        <taxon>Poales</taxon>
        <taxon>Poaceae</taxon>
        <taxon>PACMAD clade</taxon>
        <taxon>Chloridoideae</taxon>
        <taxon>Cynodonteae</taxon>
        <taxon>Eleusininae</taxon>
        <taxon>Eleusine</taxon>
    </lineage>
</organism>
<proteinExistence type="predicted"/>
<evidence type="ECO:0000256" key="5">
    <source>
        <dbReference type="ARBA" id="ARBA00022741"/>
    </source>
</evidence>
<evidence type="ECO:0000259" key="9">
    <source>
        <dbReference type="Pfam" id="PF00139"/>
    </source>
</evidence>
<comment type="subcellular location">
    <subcellularLocation>
        <location evidence="1">Membrane</location>
        <topology evidence="1">Single-pass type I membrane protein</topology>
    </subcellularLocation>
</comment>
<dbReference type="Proteomes" id="UP001054889">
    <property type="component" value="Unassembled WGS sequence"/>
</dbReference>
<comment type="caution">
    <text evidence="10">The sequence shown here is derived from an EMBL/GenBank/DDBJ whole genome shotgun (WGS) entry which is preliminary data.</text>
</comment>
<evidence type="ECO:0000256" key="6">
    <source>
        <dbReference type="ARBA" id="ARBA00022840"/>
    </source>
</evidence>
<dbReference type="PANTHER" id="PTHR27007">
    <property type="match status" value="1"/>
</dbReference>
<keyword evidence="8" id="KW-0472">Membrane</keyword>
<dbReference type="EMBL" id="BQKI01000017">
    <property type="protein sequence ID" value="GJN10347.1"/>
    <property type="molecule type" value="Genomic_DNA"/>
</dbReference>
<sequence>MALSVVLNVNLHQSLLQRQLCKSTHYTRSSGTRFTGANLILDGVASITPNGLLELTNGPARLKGHAFHPTPFHFHKNNRTLQSFSVTFIFAIYCIHTDICGHGIALVISARNNFSDAMPSQYMGLINSYNNGNASNHFFAVELDTNDNDEFKDIDNNHVGIDINGLDSVNSRSAGYYDDNNGYLAPEVARTSKATPLTDVFSFGIFVLEVICARKPIEQTLQDRQLILVDWVLDCWRKGLITDAVDIRLQGAYNVNEARLMLKLGLLCSHPFINRRPTMREVMHYLNGNMSLPYQLTPADNSFSMLSLMQNKGFDLTSMILIANDK</sequence>
<evidence type="ECO:0000256" key="8">
    <source>
        <dbReference type="ARBA" id="ARBA00023136"/>
    </source>
</evidence>
<keyword evidence="11" id="KW-1185">Reference proteome</keyword>
<feature type="domain" description="Legume lectin" evidence="9">
    <location>
        <begin position="33"/>
        <end position="175"/>
    </location>
</feature>
<keyword evidence="3" id="KW-0732">Signal</keyword>
<gene>
    <name evidence="10" type="primary">ga28434</name>
    <name evidence="10" type="ORF">PR202_ga28434</name>
</gene>
<dbReference type="SUPFAM" id="SSF49899">
    <property type="entry name" value="Concanavalin A-like lectins/glucanases"/>
    <property type="match status" value="1"/>
</dbReference>
<protein>
    <recommendedName>
        <fullName evidence="9">Legume lectin domain-containing protein</fullName>
    </recommendedName>
</protein>
<reference evidence="10" key="1">
    <citation type="journal article" date="2018" name="DNA Res.">
        <title>Multiple hybrid de novo genome assembly of finger millet, an orphan allotetraploid crop.</title>
        <authorList>
            <person name="Hatakeyama M."/>
            <person name="Aluri S."/>
            <person name="Balachadran M.T."/>
            <person name="Sivarajan S.R."/>
            <person name="Patrignani A."/>
            <person name="Gruter S."/>
            <person name="Poveda L."/>
            <person name="Shimizu-Inatsugi R."/>
            <person name="Baeten J."/>
            <person name="Francoijs K.J."/>
            <person name="Nataraja K.N."/>
            <person name="Reddy Y.A.N."/>
            <person name="Phadnis S."/>
            <person name="Ravikumar R.L."/>
            <person name="Schlapbach R."/>
            <person name="Sreeman S.M."/>
            <person name="Shimizu K.K."/>
        </authorList>
    </citation>
    <scope>NUCLEOTIDE SEQUENCE</scope>
</reference>
<dbReference type="AlphaFoldDB" id="A0AAV5DJQ9"/>
<dbReference type="InterPro" id="IPR011009">
    <property type="entry name" value="Kinase-like_dom_sf"/>
</dbReference>
<keyword evidence="6" id="KW-0067">ATP-binding</keyword>
<evidence type="ECO:0000256" key="1">
    <source>
        <dbReference type="ARBA" id="ARBA00004479"/>
    </source>
</evidence>
<name>A0AAV5DJQ9_ELECO</name>
<evidence type="ECO:0000313" key="10">
    <source>
        <dbReference type="EMBL" id="GJN10347.1"/>
    </source>
</evidence>
<keyword evidence="7" id="KW-1133">Transmembrane helix</keyword>
<dbReference type="CDD" id="cd06899">
    <property type="entry name" value="lectin_legume_LecRK_Arcelin_ConA"/>
    <property type="match status" value="1"/>
</dbReference>
<evidence type="ECO:0000256" key="4">
    <source>
        <dbReference type="ARBA" id="ARBA00022734"/>
    </source>
</evidence>
<evidence type="ECO:0000256" key="3">
    <source>
        <dbReference type="ARBA" id="ARBA00022729"/>
    </source>
</evidence>
<dbReference type="Gene3D" id="1.10.510.10">
    <property type="entry name" value="Transferase(Phosphotransferase) domain 1"/>
    <property type="match status" value="1"/>
</dbReference>
<dbReference type="InterPro" id="IPR050528">
    <property type="entry name" value="L-type_Lectin-RKs"/>
</dbReference>
<dbReference type="GO" id="GO:0005524">
    <property type="term" value="F:ATP binding"/>
    <property type="evidence" value="ECO:0007669"/>
    <property type="project" value="UniProtKB-KW"/>
</dbReference>
<dbReference type="Pfam" id="PF00139">
    <property type="entry name" value="Lectin_legB"/>
    <property type="match status" value="1"/>
</dbReference>
<dbReference type="InterPro" id="IPR013320">
    <property type="entry name" value="ConA-like_dom_sf"/>
</dbReference>
<dbReference type="GO" id="GO:0030246">
    <property type="term" value="F:carbohydrate binding"/>
    <property type="evidence" value="ECO:0007669"/>
    <property type="project" value="UniProtKB-KW"/>
</dbReference>
<keyword evidence="5" id="KW-0547">Nucleotide-binding</keyword>
<accession>A0AAV5DJQ9</accession>
<dbReference type="GO" id="GO:0016020">
    <property type="term" value="C:membrane"/>
    <property type="evidence" value="ECO:0007669"/>
    <property type="project" value="UniProtKB-SubCell"/>
</dbReference>